<evidence type="ECO:0000313" key="2">
    <source>
        <dbReference type="Proteomes" id="UP001428341"/>
    </source>
</evidence>
<dbReference type="Proteomes" id="UP001428341">
    <property type="component" value="Unassembled WGS sequence"/>
</dbReference>
<evidence type="ECO:0000313" key="1">
    <source>
        <dbReference type="EMBL" id="KAK9209234.1"/>
    </source>
</evidence>
<dbReference type="AlphaFoldDB" id="A0AAP0MEZ0"/>
<sequence length="362" mass="41891">MKLDDIRSDNKLLHSNVGNFLQSPGKARYDNNKTSLHINPKTQTNRGKRLLHTVEHGQLKRACLSFDENIDQSTSFPLDGVTSNNVHYTTPWNFGPPTYTCQYCGAILWYEERNKKTKKVSHPKFTFCCMEGRVQIPFMKETPPLLKYLLGADSGQKGSKFRKNIRAYNSMFAFTSMGGRVDASINRSKGPYVFRMSGQNYHHIGSLLPEVGKKPQFAQLYIYDTENEIDNRINTLLKHGMKTEIDHEILHELSKMLDQHNNLVKSFRMARDRYKTQPESTFRLRLLNSRTRDGRRYNIPTVSEVAGLIVGDFSEANFQRDVIIEHRTKGLRRITDLHPSFMPMTYPLIYPKAKMDIDLTYL</sequence>
<proteinExistence type="predicted"/>
<accession>A0AAP0MEZ0</accession>
<evidence type="ECO:0008006" key="3">
    <source>
        <dbReference type="Google" id="ProtNLM"/>
    </source>
</evidence>
<dbReference type="EMBL" id="JBCGBO010000004">
    <property type="protein sequence ID" value="KAK9209234.1"/>
    <property type="molecule type" value="Genomic_DNA"/>
</dbReference>
<keyword evidence="2" id="KW-1185">Reference proteome</keyword>
<reference evidence="1 2" key="1">
    <citation type="submission" date="2024-05" db="EMBL/GenBank/DDBJ databases">
        <title>Haplotype-resolved chromosome-level genome assembly of Huyou (Citrus changshanensis).</title>
        <authorList>
            <person name="Miao C."/>
            <person name="Chen W."/>
            <person name="Wu Y."/>
            <person name="Wang L."/>
            <person name="Zhao S."/>
            <person name="Grierson D."/>
            <person name="Xu C."/>
            <person name="Chen K."/>
        </authorList>
    </citation>
    <scope>NUCLEOTIDE SEQUENCE [LARGE SCALE GENOMIC DNA]</scope>
    <source>
        <strain evidence="1">01-14</strain>
        <tissue evidence="1">Leaf</tissue>
    </source>
</reference>
<comment type="caution">
    <text evidence="1">The sequence shown here is derived from an EMBL/GenBank/DDBJ whole genome shotgun (WGS) entry which is preliminary data.</text>
</comment>
<protein>
    <recommendedName>
        <fullName evidence="3">Helitron helicase-like domain-containing protein</fullName>
    </recommendedName>
</protein>
<organism evidence="1 2">
    <name type="scientific">Citrus x changshan-huyou</name>
    <dbReference type="NCBI Taxonomy" id="2935761"/>
    <lineage>
        <taxon>Eukaryota</taxon>
        <taxon>Viridiplantae</taxon>
        <taxon>Streptophyta</taxon>
        <taxon>Embryophyta</taxon>
        <taxon>Tracheophyta</taxon>
        <taxon>Spermatophyta</taxon>
        <taxon>Magnoliopsida</taxon>
        <taxon>eudicotyledons</taxon>
        <taxon>Gunneridae</taxon>
        <taxon>Pentapetalae</taxon>
        <taxon>rosids</taxon>
        <taxon>malvids</taxon>
        <taxon>Sapindales</taxon>
        <taxon>Rutaceae</taxon>
        <taxon>Aurantioideae</taxon>
        <taxon>Citrus</taxon>
    </lineage>
</organism>
<dbReference type="PANTHER" id="PTHR45786">
    <property type="entry name" value="DNA BINDING PROTEIN-LIKE"/>
    <property type="match status" value="1"/>
</dbReference>
<gene>
    <name evidence="1" type="ORF">WN944_001598</name>
</gene>
<dbReference type="PANTHER" id="PTHR45786:SF74">
    <property type="entry name" value="ATP-DEPENDENT DNA HELICASE"/>
    <property type="match status" value="1"/>
</dbReference>
<name>A0AAP0MEZ0_9ROSI</name>